<keyword evidence="4 11" id="KW-0812">Transmembrane</keyword>
<keyword evidence="8 11" id="KW-0406">Ion transport</keyword>
<keyword evidence="7 13" id="KW-1133">Transmembrane helix</keyword>
<dbReference type="PANTHER" id="PTHR11767:SF115">
    <property type="entry name" value="INWARDLY RECTIFYING POTASSIUM CHANNEL 3, ISOFORM D"/>
    <property type="match status" value="1"/>
</dbReference>
<dbReference type="InterPro" id="IPR016449">
    <property type="entry name" value="K_chnl_inward-rec_Kir"/>
</dbReference>
<evidence type="ECO:0000256" key="4">
    <source>
        <dbReference type="ARBA" id="ARBA00022692"/>
    </source>
</evidence>
<keyword evidence="5 11" id="KW-0851">Voltage-gated channel</keyword>
<dbReference type="GO" id="GO:0005886">
    <property type="term" value="C:plasma membrane"/>
    <property type="evidence" value="ECO:0007669"/>
    <property type="project" value="TreeGrafter"/>
</dbReference>
<dbReference type="Pfam" id="PF17655">
    <property type="entry name" value="IRK_C"/>
    <property type="match status" value="1"/>
</dbReference>
<dbReference type="PANTHER" id="PTHR11767">
    <property type="entry name" value="INWARD RECTIFIER POTASSIUM CHANNEL"/>
    <property type="match status" value="1"/>
</dbReference>
<accession>A0A1J1II21</accession>
<feature type="transmembrane region" description="Helical" evidence="13">
    <location>
        <begin position="241"/>
        <end position="265"/>
    </location>
</feature>
<organism evidence="16 17">
    <name type="scientific">Clunio marinus</name>
    <dbReference type="NCBI Taxonomy" id="568069"/>
    <lineage>
        <taxon>Eukaryota</taxon>
        <taxon>Metazoa</taxon>
        <taxon>Ecdysozoa</taxon>
        <taxon>Arthropoda</taxon>
        <taxon>Hexapoda</taxon>
        <taxon>Insecta</taxon>
        <taxon>Pterygota</taxon>
        <taxon>Neoptera</taxon>
        <taxon>Endopterygota</taxon>
        <taxon>Diptera</taxon>
        <taxon>Nematocera</taxon>
        <taxon>Chironomoidea</taxon>
        <taxon>Chironomidae</taxon>
        <taxon>Clunio</taxon>
    </lineage>
</organism>
<feature type="domain" description="Inward rectifier potassium channel C-terminal" evidence="15">
    <location>
        <begin position="277"/>
        <end position="444"/>
    </location>
</feature>
<feature type="transmembrane region" description="Helical" evidence="13">
    <location>
        <begin position="159"/>
        <end position="182"/>
    </location>
</feature>
<dbReference type="GO" id="GO:0005242">
    <property type="term" value="F:inward rectifier potassium channel activity"/>
    <property type="evidence" value="ECO:0007669"/>
    <property type="project" value="InterPro"/>
</dbReference>
<dbReference type="STRING" id="568069.A0A1J1II21"/>
<dbReference type="Gene3D" id="2.60.40.1400">
    <property type="entry name" value="G protein-activated inward rectifier potassium channel 1"/>
    <property type="match status" value="1"/>
</dbReference>
<name>A0A1J1II21_9DIPT</name>
<comment type="subcellular location">
    <subcellularLocation>
        <location evidence="1 11">Membrane</location>
        <topology evidence="1 11">Multi-pass membrane protein</topology>
    </subcellularLocation>
</comment>
<dbReference type="Gene3D" id="1.10.287.70">
    <property type="match status" value="1"/>
</dbReference>
<keyword evidence="17" id="KW-1185">Reference proteome</keyword>
<keyword evidence="9 13" id="KW-0472">Membrane</keyword>
<comment type="similarity">
    <text evidence="11">Belongs to the inward rectifier-type potassium channel (TC 1.A.2.1) family.</text>
</comment>
<evidence type="ECO:0000256" key="5">
    <source>
        <dbReference type="ARBA" id="ARBA00022882"/>
    </source>
</evidence>
<evidence type="ECO:0000256" key="7">
    <source>
        <dbReference type="ARBA" id="ARBA00022989"/>
    </source>
</evidence>
<dbReference type="GO" id="GO:0034765">
    <property type="term" value="P:regulation of monoatomic ion transmembrane transport"/>
    <property type="evidence" value="ECO:0007669"/>
    <property type="project" value="TreeGrafter"/>
</dbReference>
<dbReference type="InterPro" id="IPR040445">
    <property type="entry name" value="Kir_TM"/>
</dbReference>
<gene>
    <name evidence="16" type="ORF">CLUMA_CG013151</name>
</gene>
<dbReference type="PRINTS" id="PR01320">
    <property type="entry name" value="KIRCHANNEL"/>
</dbReference>
<dbReference type="GO" id="GO:0034702">
    <property type="term" value="C:monoatomic ion channel complex"/>
    <property type="evidence" value="ECO:0007669"/>
    <property type="project" value="UniProtKB-KW"/>
</dbReference>
<evidence type="ECO:0000256" key="9">
    <source>
        <dbReference type="ARBA" id="ARBA00023136"/>
    </source>
</evidence>
<dbReference type="InterPro" id="IPR014756">
    <property type="entry name" value="Ig_E-set"/>
</dbReference>
<evidence type="ECO:0000259" key="14">
    <source>
        <dbReference type="Pfam" id="PF01007"/>
    </source>
</evidence>
<evidence type="ECO:0000256" key="2">
    <source>
        <dbReference type="ARBA" id="ARBA00022448"/>
    </source>
</evidence>
<evidence type="ECO:0000256" key="6">
    <source>
        <dbReference type="ARBA" id="ARBA00022958"/>
    </source>
</evidence>
<evidence type="ECO:0000256" key="1">
    <source>
        <dbReference type="ARBA" id="ARBA00004141"/>
    </source>
</evidence>
<keyword evidence="6 11" id="KW-0630">Potassium</keyword>
<dbReference type="EMBL" id="CVRI01000054">
    <property type="protein sequence ID" value="CRK99848.1"/>
    <property type="molecule type" value="Genomic_DNA"/>
</dbReference>
<keyword evidence="10 11" id="KW-0407">Ion channel</keyword>
<proteinExistence type="inferred from homology"/>
<dbReference type="OrthoDB" id="273257at2759"/>
<dbReference type="GO" id="GO:1990573">
    <property type="term" value="P:potassium ion import across plasma membrane"/>
    <property type="evidence" value="ECO:0007669"/>
    <property type="project" value="TreeGrafter"/>
</dbReference>
<feature type="domain" description="Potassium channel inwardly rectifying transmembrane" evidence="14">
    <location>
        <begin position="124"/>
        <end position="270"/>
    </location>
</feature>
<feature type="compositionally biased region" description="Polar residues" evidence="12">
    <location>
        <begin position="20"/>
        <end position="35"/>
    </location>
</feature>
<feature type="compositionally biased region" description="Polar residues" evidence="12">
    <location>
        <begin position="42"/>
        <end position="51"/>
    </location>
</feature>
<feature type="region of interest" description="Disordered" evidence="12">
    <location>
        <begin position="1"/>
        <end position="51"/>
    </location>
</feature>
<keyword evidence="2 11" id="KW-0813">Transport</keyword>
<evidence type="ECO:0000256" key="10">
    <source>
        <dbReference type="ARBA" id="ARBA00023303"/>
    </source>
</evidence>
<dbReference type="InterPro" id="IPR041647">
    <property type="entry name" value="IRK_C"/>
</dbReference>
<dbReference type="Proteomes" id="UP000183832">
    <property type="component" value="Unassembled WGS sequence"/>
</dbReference>
<feature type="non-terminal residue" evidence="16">
    <location>
        <position position="499"/>
    </location>
</feature>
<evidence type="ECO:0000259" key="15">
    <source>
        <dbReference type="Pfam" id="PF17655"/>
    </source>
</evidence>
<reference evidence="16 17" key="1">
    <citation type="submission" date="2015-04" db="EMBL/GenBank/DDBJ databases">
        <authorList>
            <person name="Syromyatnikov M.Y."/>
            <person name="Popov V.N."/>
        </authorList>
    </citation>
    <scope>NUCLEOTIDE SEQUENCE [LARGE SCALE GENOMIC DNA]</scope>
</reference>
<evidence type="ECO:0000256" key="11">
    <source>
        <dbReference type="RuleBase" id="RU003822"/>
    </source>
</evidence>
<evidence type="ECO:0000256" key="3">
    <source>
        <dbReference type="ARBA" id="ARBA00022538"/>
    </source>
</evidence>
<evidence type="ECO:0000256" key="12">
    <source>
        <dbReference type="SAM" id="MobiDB-lite"/>
    </source>
</evidence>
<dbReference type="AlphaFoldDB" id="A0A1J1II21"/>
<protein>
    <submittedName>
        <fullName evidence="16">CLUMA_CG013151, isoform A</fullName>
    </submittedName>
</protein>
<dbReference type="InterPro" id="IPR013518">
    <property type="entry name" value="K_chnl_inward-rec_Kir_cyto"/>
</dbReference>
<dbReference type="SUPFAM" id="SSF81296">
    <property type="entry name" value="E set domains"/>
    <property type="match status" value="1"/>
</dbReference>
<evidence type="ECO:0000256" key="13">
    <source>
        <dbReference type="SAM" id="Phobius"/>
    </source>
</evidence>
<sequence>MPRRKGFPQISSMPAIRMQSPESSRNVPSRSQEVSNLKELPLSTSDLSQNSTTDFTMNAAHWLPISISSGSEDETDKSHKTETDIKDFHQLPVVLQKEPSMLNLRSRHDPKYQGVRAKKTARIVNKVGVRNIDTINIPERSARFFRDIVHTLIDAQWRWVLTVFIFSYFGSWLFFATLFYIIGWAHGDLIFDPETGQRLGEGKEECVRGATNFAGFFLLSVESQVSTGYGEKYPTEECPEAIFLLIVQLTVGLVIDAAMVGIVYVKMIRPPKYAEFKFSRKAVICQRDGKLCLIFRAADFKQDHSIDSKIRAYLFEDKITAEGERTGKNQQRLKLENNGRVFLIWPQTVCHYIDETSPFYDMSARDLIQKHFEIVVSLTGISRYTGQTTQARTSYLSKEVLWGHRFSNIITYDREHGHYVTDVDSLDTLERIDTALCSAQRLEEIVNEALEALEKKSVFHWAHNFINDIEEFDEDDDEGLQMMPISSKTVVSPSPHPSM</sequence>
<dbReference type="SUPFAM" id="SSF81324">
    <property type="entry name" value="Voltage-gated potassium channels"/>
    <property type="match status" value="1"/>
</dbReference>
<keyword evidence="3 11" id="KW-0633">Potassium transport</keyword>
<evidence type="ECO:0000256" key="8">
    <source>
        <dbReference type="ARBA" id="ARBA00023065"/>
    </source>
</evidence>
<evidence type="ECO:0000313" key="16">
    <source>
        <dbReference type="EMBL" id="CRK99848.1"/>
    </source>
</evidence>
<dbReference type="Pfam" id="PF01007">
    <property type="entry name" value="IRK"/>
    <property type="match status" value="1"/>
</dbReference>
<evidence type="ECO:0000313" key="17">
    <source>
        <dbReference type="Proteomes" id="UP000183832"/>
    </source>
</evidence>